<accession>A0A7K8JVS2</accession>
<dbReference type="InterPro" id="IPR008499">
    <property type="entry name" value="Leg1"/>
</dbReference>
<dbReference type="PANTHER" id="PTHR18820:SF1">
    <property type="entry name" value="PROTEIN LEG1 HOMOLOG"/>
    <property type="match status" value="1"/>
</dbReference>
<dbReference type="EMBL" id="VWYV01000260">
    <property type="protein sequence ID" value="NXE08252.1"/>
    <property type="molecule type" value="Genomic_DNA"/>
</dbReference>
<comment type="similarity">
    <text evidence="2">Belongs to the LEG1 family.</text>
</comment>
<gene>
    <name evidence="7" type="primary">Leg1</name>
    <name evidence="7" type="ORF">LOPRUF_R02323</name>
</gene>
<evidence type="ECO:0000256" key="1">
    <source>
        <dbReference type="ARBA" id="ARBA00004613"/>
    </source>
</evidence>
<evidence type="ECO:0000313" key="8">
    <source>
        <dbReference type="Proteomes" id="UP000533896"/>
    </source>
</evidence>
<keyword evidence="5" id="KW-0325">Glycoprotein</keyword>
<dbReference type="GO" id="GO:0005615">
    <property type="term" value="C:extracellular space"/>
    <property type="evidence" value="ECO:0007669"/>
    <property type="project" value="TreeGrafter"/>
</dbReference>
<evidence type="ECO:0000256" key="6">
    <source>
        <dbReference type="SAM" id="SignalP"/>
    </source>
</evidence>
<feature type="chain" id="PRO_5029750988" evidence="6">
    <location>
        <begin position="19"/>
        <end position="319"/>
    </location>
</feature>
<name>A0A7K8JVS2_9AVES</name>
<keyword evidence="8" id="KW-1185">Reference proteome</keyword>
<evidence type="ECO:0000256" key="3">
    <source>
        <dbReference type="ARBA" id="ARBA00022525"/>
    </source>
</evidence>
<comment type="caution">
    <text evidence="7">The sequence shown here is derived from an EMBL/GenBank/DDBJ whole genome shotgun (WGS) entry which is preliminary data.</text>
</comment>
<dbReference type="OrthoDB" id="17046at2759"/>
<keyword evidence="3" id="KW-0964">Secreted</keyword>
<sequence>FGIRALLIVTITLSPATATAWSEKDATGEDVYPPLWDLAPENLLDFLVKGNKIVINAWNYQERLGVYKNLLSSSAKYFTAFGSQNFANILWGLPLQHGWQFRTGRLADPSGETSCGYEGGDLLCISVRSWWSCMNYYLAVIPFLGAVDAGLFGQLPYEVEILPPEERTADFCYSVADCRSRIPKLMDDWKAYFQVNNFPFFFHIFPATVSSFKVDDALRLMWKAHVASIAYALPKFQDSLKDLSDPEASFGEDWANGVDFIAATHFSTDLLTTNNFQDFLPQRMLTEEDDLPSISDFSPQQNRVLLSLRALHKANQLTG</sequence>
<proteinExistence type="inferred from homology"/>
<evidence type="ECO:0000313" key="7">
    <source>
        <dbReference type="EMBL" id="NXE08252.1"/>
    </source>
</evidence>
<dbReference type="Proteomes" id="UP000533896">
    <property type="component" value="Unassembled WGS sequence"/>
</dbReference>
<evidence type="ECO:0000256" key="2">
    <source>
        <dbReference type="ARBA" id="ARBA00009122"/>
    </source>
</evidence>
<organism evidence="7 8">
    <name type="scientific">Lophotis ruficrista</name>
    <dbReference type="NCBI Taxonomy" id="172689"/>
    <lineage>
        <taxon>Eukaryota</taxon>
        <taxon>Metazoa</taxon>
        <taxon>Chordata</taxon>
        <taxon>Craniata</taxon>
        <taxon>Vertebrata</taxon>
        <taxon>Euteleostomi</taxon>
        <taxon>Archelosauria</taxon>
        <taxon>Archosauria</taxon>
        <taxon>Dinosauria</taxon>
        <taxon>Saurischia</taxon>
        <taxon>Theropoda</taxon>
        <taxon>Coelurosauria</taxon>
        <taxon>Aves</taxon>
        <taxon>Neognathae</taxon>
        <taxon>Neoaves</taxon>
        <taxon>Otidimorphae</taxon>
        <taxon>Otidiformes</taxon>
        <taxon>Otididae</taxon>
        <taxon>Lophotis</taxon>
    </lineage>
</organism>
<dbReference type="Pfam" id="PF05612">
    <property type="entry name" value="Leg1"/>
    <property type="match status" value="1"/>
</dbReference>
<feature type="non-terminal residue" evidence="7">
    <location>
        <position position="319"/>
    </location>
</feature>
<evidence type="ECO:0000256" key="4">
    <source>
        <dbReference type="ARBA" id="ARBA00022729"/>
    </source>
</evidence>
<protein>
    <submittedName>
        <fullName evidence="7">LEG1H protein</fullName>
    </submittedName>
</protein>
<feature type="non-terminal residue" evidence="7">
    <location>
        <position position="1"/>
    </location>
</feature>
<feature type="signal peptide" evidence="6">
    <location>
        <begin position="1"/>
        <end position="18"/>
    </location>
</feature>
<comment type="subcellular location">
    <subcellularLocation>
        <location evidence="1">Secreted</location>
    </subcellularLocation>
</comment>
<evidence type="ECO:0000256" key="5">
    <source>
        <dbReference type="ARBA" id="ARBA00023180"/>
    </source>
</evidence>
<keyword evidence="4 6" id="KW-0732">Signal</keyword>
<dbReference type="PANTHER" id="PTHR18820">
    <property type="entry name" value="LEG1"/>
    <property type="match status" value="1"/>
</dbReference>
<dbReference type="AlphaFoldDB" id="A0A7K8JVS2"/>
<reference evidence="7 8" key="1">
    <citation type="submission" date="2019-09" db="EMBL/GenBank/DDBJ databases">
        <title>Bird 10,000 Genomes (B10K) Project - Family phase.</title>
        <authorList>
            <person name="Zhang G."/>
        </authorList>
    </citation>
    <scope>NUCLEOTIDE SEQUENCE [LARGE SCALE GENOMIC DNA]</scope>
    <source>
        <strain evidence="7">B10K-CU-031-23</strain>
    </source>
</reference>